<keyword evidence="3" id="KW-0143">Chaperone</keyword>
<keyword evidence="3" id="KW-0472">Membrane</keyword>
<dbReference type="OMA" id="ISIAWAC"/>
<dbReference type="HOGENOM" id="CLU_142621_2_0_1"/>
<evidence type="ECO:0000313" key="5">
    <source>
        <dbReference type="Proteomes" id="UP000009131"/>
    </source>
</evidence>
<comment type="similarity">
    <text evidence="1 3">Belongs to the CMC family.</text>
</comment>
<evidence type="ECO:0000256" key="3">
    <source>
        <dbReference type="RuleBase" id="RU364104"/>
    </source>
</evidence>
<dbReference type="GO" id="GO:0005743">
    <property type="term" value="C:mitochondrial inner membrane"/>
    <property type="evidence" value="ECO:0007669"/>
    <property type="project" value="UniProtKB-SubCell"/>
</dbReference>
<evidence type="ECO:0000256" key="1">
    <source>
        <dbReference type="ARBA" id="ARBA00007347"/>
    </source>
</evidence>
<dbReference type="InterPro" id="IPR013892">
    <property type="entry name" value="Cyt_c_biogenesis_Cmc1-like"/>
</dbReference>
<dbReference type="RefSeq" id="XP_014570940.1">
    <property type="nucleotide sequence ID" value="XM_014715454.1"/>
</dbReference>
<name>G7EAG6_MIXOS</name>
<comment type="caution">
    <text evidence="4">The sequence shown here is derived from an EMBL/GenBank/DDBJ whole genome shotgun (WGS) entry which is preliminary data.</text>
</comment>
<keyword evidence="3" id="KW-0496">Mitochondrion</keyword>
<dbReference type="InParanoid" id="G7EAG6"/>
<dbReference type="EMBL" id="BABT02000240">
    <property type="protein sequence ID" value="GAA99826.1"/>
    <property type="molecule type" value="Genomic_DNA"/>
</dbReference>
<dbReference type="PANTHER" id="PTHR22977">
    <property type="entry name" value="COX ASSEMBLY MITOCHONDRIAL PROTEIN"/>
    <property type="match status" value="1"/>
</dbReference>
<dbReference type="STRING" id="764103.G7EAG6"/>
<keyword evidence="2" id="KW-1015">Disulfide bond</keyword>
<sequence length="96" mass="10820">METLSRREEEVLRKSLKSDALKTCDPVVRDFAQCTEGRTVSIVWTCRKPLRAMQDCLRIHMSQDVVDQAKVDFLARRKASAQGAQPVISQAQMPSA</sequence>
<proteinExistence type="inferred from homology"/>
<comment type="function">
    <text evidence="3">Required for mitochondrial cytochrome c oxidase (COX) assembly and respiration.</text>
</comment>
<protein>
    <recommendedName>
        <fullName evidence="3">COX assembly mitochondrial protein</fullName>
    </recommendedName>
</protein>
<dbReference type="PANTHER" id="PTHR22977:SF5">
    <property type="entry name" value="COX ASSEMBLY MITOCHONDRIAL PROTEIN HOMOLOG"/>
    <property type="match status" value="1"/>
</dbReference>
<dbReference type="eggNOG" id="KOG4624">
    <property type="taxonomic scope" value="Eukaryota"/>
</dbReference>
<evidence type="ECO:0000313" key="4">
    <source>
        <dbReference type="EMBL" id="GAA99826.1"/>
    </source>
</evidence>
<evidence type="ECO:0000256" key="2">
    <source>
        <dbReference type="ARBA" id="ARBA00023157"/>
    </source>
</evidence>
<gene>
    <name evidence="4" type="primary">Mo06529</name>
    <name evidence="4" type="ORF">E5Q_06529</name>
</gene>
<comment type="subcellular location">
    <subcellularLocation>
        <location evidence="3">Mitochondrion inner membrane</location>
    </subcellularLocation>
</comment>
<dbReference type="AlphaFoldDB" id="G7EAG6"/>
<reference evidence="4 5" key="2">
    <citation type="journal article" date="2012" name="Open Biol.">
        <title>Characteristics of nucleosomes and linker DNA regions on the genome of the basidiomycete Mixia osmundae revealed by mono- and dinucleosome mapping.</title>
        <authorList>
            <person name="Nishida H."/>
            <person name="Kondo S."/>
            <person name="Matsumoto T."/>
            <person name="Suzuki Y."/>
            <person name="Yoshikawa H."/>
            <person name="Taylor T.D."/>
            <person name="Sugiyama J."/>
        </authorList>
    </citation>
    <scope>NUCLEOTIDE SEQUENCE [LARGE SCALE GENOMIC DNA]</scope>
    <source>
        <strain evidence="5">CBS 9802 / IAM 14324 / JCM 22182 / KY 12970</strain>
    </source>
</reference>
<reference evidence="4 5" key="1">
    <citation type="journal article" date="2011" name="J. Gen. Appl. Microbiol.">
        <title>Draft genome sequencing of the enigmatic basidiomycete Mixia osmundae.</title>
        <authorList>
            <person name="Nishida H."/>
            <person name="Nagatsuka Y."/>
            <person name="Sugiyama J."/>
        </authorList>
    </citation>
    <scope>NUCLEOTIDE SEQUENCE [LARGE SCALE GENOMIC DNA]</scope>
    <source>
        <strain evidence="5">CBS 9802 / IAM 14324 / JCM 22182 / KY 12970</strain>
    </source>
</reference>
<keyword evidence="3" id="KW-0999">Mitochondrion inner membrane</keyword>
<dbReference type="Proteomes" id="UP000009131">
    <property type="component" value="Unassembled WGS sequence"/>
</dbReference>
<keyword evidence="5" id="KW-1185">Reference proteome</keyword>
<accession>G7EAG6</accession>
<organism evidence="4 5">
    <name type="scientific">Mixia osmundae (strain CBS 9802 / IAM 14324 / JCM 22182 / KY 12970)</name>
    <dbReference type="NCBI Taxonomy" id="764103"/>
    <lineage>
        <taxon>Eukaryota</taxon>
        <taxon>Fungi</taxon>
        <taxon>Dikarya</taxon>
        <taxon>Basidiomycota</taxon>
        <taxon>Pucciniomycotina</taxon>
        <taxon>Mixiomycetes</taxon>
        <taxon>Mixiales</taxon>
        <taxon>Mixiaceae</taxon>
        <taxon>Mixia</taxon>
    </lineage>
</organism>
<dbReference type="Pfam" id="PF08583">
    <property type="entry name" value="Cmc1"/>
    <property type="match status" value="1"/>
</dbReference>
<dbReference type="OrthoDB" id="6224010at2759"/>